<dbReference type="EMBL" id="JAAMOB010000004">
    <property type="protein sequence ID" value="KAF4113992.1"/>
    <property type="molecule type" value="Genomic_DNA"/>
</dbReference>
<dbReference type="AlphaFoldDB" id="A0A7J6D492"/>
<name>A0A7J6D492_9TELE</name>
<protein>
    <submittedName>
        <fullName evidence="1">Uncharacterized protein</fullName>
    </submittedName>
</protein>
<comment type="caution">
    <text evidence="1">The sequence shown here is derived from an EMBL/GenBank/DDBJ whole genome shotgun (WGS) entry which is preliminary data.</text>
</comment>
<evidence type="ECO:0000313" key="2">
    <source>
        <dbReference type="Proteomes" id="UP000579812"/>
    </source>
</evidence>
<reference evidence="1 2" key="1">
    <citation type="submission" date="2020-04" db="EMBL/GenBank/DDBJ databases">
        <title>Chromosome-level genome assembly of a cyprinid fish Onychostoma macrolepis by integration of Nanopore Sequencing, Bionano and Hi-C technology.</title>
        <authorList>
            <person name="Wang D."/>
        </authorList>
    </citation>
    <scope>NUCLEOTIDE SEQUENCE [LARGE SCALE GENOMIC DNA]</scope>
    <source>
        <strain evidence="1">SWU-2019</strain>
        <tissue evidence="1">Muscle</tissue>
    </source>
</reference>
<sequence length="68" mass="7786">MKLKHLEMKSFFQDAGTLILFIRRDQKQSPAVCLKSDWSMDRPIRFCSSDSRTGLSSVHQKQSPAVCL</sequence>
<proteinExistence type="predicted"/>
<organism evidence="1 2">
    <name type="scientific">Onychostoma macrolepis</name>
    <dbReference type="NCBI Taxonomy" id="369639"/>
    <lineage>
        <taxon>Eukaryota</taxon>
        <taxon>Metazoa</taxon>
        <taxon>Chordata</taxon>
        <taxon>Craniata</taxon>
        <taxon>Vertebrata</taxon>
        <taxon>Euteleostomi</taxon>
        <taxon>Actinopterygii</taxon>
        <taxon>Neopterygii</taxon>
        <taxon>Teleostei</taxon>
        <taxon>Ostariophysi</taxon>
        <taxon>Cypriniformes</taxon>
        <taxon>Cyprinidae</taxon>
        <taxon>Acrossocheilinae</taxon>
        <taxon>Onychostoma</taxon>
    </lineage>
</organism>
<dbReference type="Proteomes" id="UP000579812">
    <property type="component" value="Unassembled WGS sequence"/>
</dbReference>
<keyword evidence="2" id="KW-1185">Reference proteome</keyword>
<gene>
    <name evidence="1" type="ORF">G5714_004215</name>
</gene>
<evidence type="ECO:0000313" key="1">
    <source>
        <dbReference type="EMBL" id="KAF4113992.1"/>
    </source>
</evidence>
<accession>A0A7J6D492</accession>